<dbReference type="InterPro" id="IPR006140">
    <property type="entry name" value="D-isomer_DH_NAD-bd"/>
</dbReference>
<accession>A0A265NGT5</accession>
<feature type="domain" description="Dipicolinate synthase subunit A N-terminal" evidence="2">
    <location>
        <begin position="8"/>
        <end position="123"/>
    </location>
</feature>
<dbReference type="Pfam" id="PF02826">
    <property type="entry name" value="2-Hacid_dh_C"/>
    <property type="match status" value="1"/>
</dbReference>
<dbReference type="NCBIfam" id="TIGR02853">
    <property type="entry name" value="spore_dpaA"/>
    <property type="match status" value="1"/>
</dbReference>
<dbReference type="NCBIfam" id="NF006162">
    <property type="entry name" value="PRK08306.1"/>
    <property type="match status" value="1"/>
</dbReference>
<dbReference type="Pfam" id="PF16924">
    <property type="entry name" value="DpaA_N"/>
    <property type="match status" value="1"/>
</dbReference>
<keyword evidence="4" id="KW-1185">Reference proteome</keyword>
<dbReference type="GO" id="GO:0051287">
    <property type="term" value="F:NAD binding"/>
    <property type="evidence" value="ECO:0007669"/>
    <property type="project" value="InterPro"/>
</dbReference>
<dbReference type="InterPro" id="IPR031629">
    <property type="entry name" value="DpaA_N"/>
</dbReference>
<dbReference type="EMBL" id="NPMS01000001">
    <property type="protein sequence ID" value="OZU90689.1"/>
    <property type="molecule type" value="Genomic_DNA"/>
</dbReference>
<evidence type="ECO:0000313" key="3">
    <source>
        <dbReference type="EMBL" id="OZU90689.1"/>
    </source>
</evidence>
<dbReference type="AlphaFoldDB" id="A0A265NGT5"/>
<organism evidence="3 4">
    <name type="scientific">Virgibacillus indicus</name>
    <dbReference type="NCBI Taxonomy" id="2024554"/>
    <lineage>
        <taxon>Bacteria</taxon>
        <taxon>Bacillati</taxon>
        <taxon>Bacillota</taxon>
        <taxon>Bacilli</taxon>
        <taxon>Bacillales</taxon>
        <taxon>Bacillaceae</taxon>
        <taxon>Virgibacillus</taxon>
    </lineage>
</organism>
<dbReference type="SUPFAM" id="SSF51735">
    <property type="entry name" value="NAD(P)-binding Rossmann-fold domains"/>
    <property type="match status" value="1"/>
</dbReference>
<evidence type="ECO:0000313" key="4">
    <source>
        <dbReference type="Proteomes" id="UP000216498"/>
    </source>
</evidence>
<protein>
    <submittedName>
        <fullName evidence="3">Dipicolinic acid synthetase subunit A</fullName>
    </submittedName>
</protein>
<dbReference type="Proteomes" id="UP000216498">
    <property type="component" value="Unassembled WGS sequence"/>
</dbReference>
<sequence>MVQNLNMLIMGGDARYLEVIKTLAGEGVNIFAAGFDKCKFNNASINHADVDNMDLSKIDAITLPVAGTDPSGEVEVEYADKPLFISEKTLKKTPAHCIIYTGTSNDFLENIAVSANRKLVELFARDDMAVYNSIPTAEGALRLAMEETNVTIHSANVMVLGFGRVGITVARLFAAVGANVQAAARKPSALARVKEMGLTPVKISEIKEHADKATIFVNTVPHPILDAEVISAMDPEALILDLASKPGGTDFNFAKEKGIKALHALGLPGKNAPKTAGEIIGGVLLELLKENLSN</sequence>
<dbReference type="Gene3D" id="3.40.50.720">
    <property type="entry name" value="NAD(P)-binding Rossmann-like Domain"/>
    <property type="match status" value="2"/>
</dbReference>
<dbReference type="InterPro" id="IPR036291">
    <property type="entry name" value="NAD(P)-bd_dom_sf"/>
</dbReference>
<evidence type="ECO:0000259" key="1">
    <source>
        <dbReference type="Pfam" id="PF02826"/>
    </source>
</evidence>
<gene>
    <name evidence="3" type="primary">dpaA</name>
    <name evidence="3" type="ORF">CIL03_05240</name>
</gene>
<evidence type="ECO:0000259" key="2">
    <source>
        <dbReference type="Pfam" id="PF16924"/>
    </source>
</evidence>
<feature type="domain" description="D-isomer specific 2-hydroxyacid dehydrogenase NAD-binding" evidence="1">
    <location>
        <begin position="148"/>
        <end position="243"/>
    </location>
</feature>
<dbReference type="InterPro" id="IPR014215">
    <property type="entry name" value="Dipicolinic_acid_synth_A"/>
</dbReference>
<proteinExistence type="predicted"/>
<comment type="caution">
    <text evidence="3">The sequence shown here is derived from an EMBL/GenBank/DDBJ whole genome shotgun (WGS) entry which is preliminary data.</text>
</comment>
<name>A0A265NGT5_9BACI</name>
<reference evidence="3 4" key="1">
    <citation type="submission" date="2017-08" db="EMBL/GenBank/DDBJ databases">
        <title>Virgibacillus indicus sp. nov. and Virgibacillus profoundi sp. nov, two moderately halophilic bacteria isolated from marine sediment by using the Microfluidic Streak Plate.</title>
        <authorList>
            <person name="Xu B."/>
            <person name="Hu B."/>
            <person name="Wang J."/>
            <person name="Zhu Y."/>
            <person name="Huang L."/>
            <person name="Du W."/>
            <person name="Huang Y."/>
        </authorList>
    </citation>
    <scope>NUCLEOTIDE SEQUENCE [LARGE SCALE GENOMIC DNA]</scope>
    <source>
        <strain evidence="3 4">IO3-P2-C2</strain>
    </source>
</reference>
<dbReference type="OrthoDB" id="8840764at2"/>